<dbReference type="OrthoDB" id="9856395at2"/>
<evidence type="ECO:0000313" key="2">
    <source>
        <dbReference type="EMBL" id="MZP31337.1"/>
    </source>
</evidence>
<feature type="chain" id="PRO_5032677942" evidence="1">
    <location>
        <begin position="28"/>
        <end position="127"/>
    </location>
</feature>
<comment type="caution">
    <text evidence="2">The sequence shown here is derived from an EMBL/GenBank/DDBJ whole genome shotgun (WGS) entry which is preliminary data.</text>
</comment>
<reference evidence="2 3" key="1">
    <citation type="submission" date="2020-01" db="EMBL/GenBank/DDBJ databases">
        <title>Whole-genome sequence of Heliobacterium undosum DSM 13378.</title>
        <authorList>
            <person name="Kyndt J.A."/>
            <person name="Meyer T.E."/>
        </authorList>
    </citation>
    <scope>NUCLEOTIDE SEQUENCE [LARGE SCALE GENOMIC DNA]</scope>
    <source>
        <strain evidence="2 3">DSM 13378</strain>
    </source>
</reference>
<name>A0A845L3W5_9FIRM</name>
<dbReference type="EMBL" id="WXEY01000033">
    <property type="protein sequence ID" value="MZP31337.1"/>
    <property type="molecule type" value="Genomic_DNA"/>
</dbReference>
<dbReference type="Proteomes" id="UP000463470">
    <property type="component" value="Unassembled WGS sequence"/>
</dbReference>
<accession>A0A845L3W5</accession>
<evidence type="ECO:0000256" key="1">
    <source>
        <dbReference type="SAM" id="SignalP"/>
    </source>
</evidence>
<proteinExistence type="predicted"/>
<organism evidence="2 3">
    <name type="scientific">Heliomicrobium undosum</name>
    <dbReference type="NCBI Taxonomy" id="121734"/>
    <lineage>
        <taxon>Bacteria</taxon>
        <taxon>Bacillati</taxon>
        <taxon>Bacillota</taxon>
        <taxon>Clostridia</taxon>
        <taxon>Eubacteriales</taxon>
        <taxon>Heliobacteriaceae</taxon>
        <taxon>Heliomicrobium</taxon>
    </lineage>
</organism>
<gene>
    <name evidence="2" type="ORF">GTO91_16675</name>
</gene>
<dbReference type="RefSeq" id="WP_161259852.1">
    <property type="nucleotide sequence ID" value="NZ_WXEY01000033.1"/>
</dbReference>
<dbReference type="AlphaFoldDB" id="A0A845L3W5"/>
<evidence type="ECO:0000313" key="3">
    <source>
        <dbReference type="Proteomes" id="UP000463470"/>
    </source>
</evidence>
<protein>
    <submittedName>
        <fullName evidence="2">Uncharacterized protein</fullName>
    </submittedName>
</protein>
<keyword evidence="1" id="KW-0732">Signal</keyword>
<sequence length="127" mass="14291">MKNRIVKASIIGIVLMSVFLSATTADALGDYNYGTMYAVVPVDPDHPENGAIQVICLVQRFFDRIIDVEPKVRAEKINGNYPWEFEVVSYSLIARKKDAYGVVIDGVVNVRNIYTGVYIIVRVYEEV</sequence>
<feature type="signal peptide" evidence="1">
    <location>
        <begin position="1"/>
        <end position="27"/>
    </location>
</feature>
<keyword evidence="3" id="KW-1185">Reference proteome</keyword>